<keyword evidence="10" id="KW-0408">Iron</keyword>
<dbReference type="Proteomes" id="UP000253529">
    <property type="component" value="Unassembled WGS sequence"/>
</dbReference>
<keyword evidence="4" id="KW-1003">Cell membrane</keyword>
<feature type="transmembrane region" description="Helical" evidence="13">
    <location>
        <begin position="151"/>
        <end position="172"/>
    </location>
</feature>
<evidence type="ECO:0000256" key="9">
    <source>
        <dbReference type="ARBA" id="ARBA00022989"/>
    </source>
</evidence>
<comment type="subcellular location">
    <subcellularLocation>
        <location evidence="2">Cell membrane</location>
        <topology evidence="2">Multi-pass membrane protein</topology>
    </subcellularLocation>
</comment>
<sequence>MKQGSTRKQGSAAPARYGSGAVAFHWTVAALIVFLGGLGLLFDDIPKEARPFWINVHVCVGLVYFLLVIARILWRATHTAPDLPPEVGAFSRITSVAVHHLLYVLMLLIPIVGVVARVWHGRPFDYGLFQLNVGVASNPAVYRPAETVHQLLAYALFALAGAHIAGALYHHFVRRDGLLLRMSPGGAG</sequence>
<accession>A0A366ER64</accession>
<dbReference type="GO" id="GO:0022904">
    <property type="term" value="P:respiratory electron transport chain"/>
    <property type="evidence" value="ECO:0007669"/>
    <property type="project" value="InterPro"/>
</dbReference>
<name>A0A366ER64_9HYPH</name>
<dbReference type="GO" id="GO:0046872">
    <property type="term" value="F:metal ion binding"/>
    <property type="evidence" value="ECO:0007669"/>
    <property type="project" value="UniProtKB-KW"/>
</dbReference>
<dbReference type="InterPro" id="IPR011577">
    <property type="entry name" value="Cyt_b561_bac/Ni-Hgenase"/>
</dbReference>
<reference evidence="15 16" key="1">
    <citation type="submission" date="2018-06" db="EMBL/GenBank/DDBJ databases">
        <title>Genomic Encyclopedia of Type Strains, Phase IV (KMG-IV): sequencing the most valuable type-strain genomes for metagenomic binning, comparative biology and taxonomic classification.</title>
        <authorList>
            <person name="Goeker M."/>
        </authorList>
    </citation>
    <scope>NUCLEOTIDE SEQUENCE [LARGE SCALE GENOMIC DNA]</scope>
    <source>
        <strain evidence="15 16">DSM 24875</strain>
    </source>
</reference>
<protein>
    <submittedName>
        <fullName evidence="15">Cytochrome b561</fullName>
    </submittedName>
</protein>
<evidence type="ECO:0000256" key="12">
    <source>
        <dbReference type="ARBA" id="ARBA00037975"/>
    </source>
</evidence>
<dbReference type="AlphaFoldDB" id="A0A366ER64"/>
<evidence type="ECO:0000256" key="13">
    <source>
        <dbReference type="SAM" id="Phobius"/>
    </source>
</evidence>
<evidence type="ECO:0000256" key="1">
    <source>
        <dbReference type="ARBA" id="ARBA00001970"/>
    </source>
</evidence>
<evidence type="ECO:0000256" key="7">
    <source>
        <dbReference type="ARBA" id="ARBA00022723"/>
    </source>
</evidence>
<feature type="transmembrane region" description="Helical" evidence="13">
    <location>
        <begin position="101"/>
        <end position="119"/>
    </location>
</feature>
<keyword evidence="8" id="KW-0249">Electron transport</keyword>
<evidence type="ECO:0000256" key="6">
    <source>
        <dbReference type="ARBA" id="ARBA00022692"/>
    </source>
</evidence>
<comment type="caution">
    <text evidence="15">The sequence shown here is derived from an EMBL/GenBank/DDBJ whole genome shotgun (WGS) entry which is preliminary data.</text>
</comment>
<feature type="domain" description="Cytochrome b561 bacterial/Ni-hydrogenase" evidence="14">
    <location>
        <begin position="16"/>
        <end position="185"/>
    </location>
</feature>
<keyword evidence="7" id="KW-0479">Metal-binding</keyword>
<dbReference type="Pfam" id="PF01292">
    <property type="entry name" value="Ni_hydr_CYTB"/>
    <property type="match status" value="1"/>
</dbReference>
<evidence type="ECO:0000256" key="4">
    <source>
        <dbReference type="ARBA" id="ARBA00022475"/>
    </source>
</evidence>
<dbReference type="InterPro" id="IPR052168">
    <property type="entry name" value="Cytochrome_b561_oxidase"/>
</dbReference>
<dbReference type="GO" id="GO:0009055">
    <property type="term" value="F:electron transfer activity"/>
    <property type="evidence" value="ECO:0007669"/>
    <property type="project" value="InterPro"/>
</dbReference>
<evidence type="ECO:0000256" key="11">
    <source>
        <dbReference type="ARBA" id="ARBA00023136"/>
    </source>
</evidence>
<dbReference type="PANTHER" id="PTHR30529:SF1">
    <property type="entry name" value="CYTOCHROME B561 HOMOLOG 2"/>
    <property type="match status" value="1"/>
</dbReference>
<evidence type="ECO:0000313" key="16">
    <source>
        <dbReference type="Proteomes" id="UP000253529"/>
    </source>
</evidence>
<dbReference type="InterPro" id="IPR016174">
    <property type="entry name" value="Di-haem_cyt_TM"/>
</dbReference>
<keyword evidence="3" id="KW-0813">Transport</keyword>
<dbReference type="EMBL" id="QNRK01000040">
    <property type="protein sequence ID" value="RBP04170.1"/>
    <property type="molecule type" value="Genomic_DNA"/>
</dbReference>
<evidence type="ECO:0000259" key="14">
    <source>
        <dbReference type="Pfam" id="PF01292"/>
    </source>
</evidence>
<evidence type="ECO:0000256" key="8">
    <source>
        <dbReference type="ARBA" id="ARBA00022982"/>
    </source>
</evidence>
<gene>
    <name evidence="15" type="ORF">DFR50_14043</name>
</gene>
<evidence type="ECO:0000256" key="5">
    <source>
        <dbReference type="ARBA" id="ARBA00022617"/>
    </source>
</evidence>
<keyword evidence="6 13" id="KW-0812">Transmembrane</keyword>
<organism evidence="15 16">
    <name type="scientific">Roseiarcus fermentans</name>
    <dbReference type="NCBI Taxonomy" id="1473586"/>
    <lineage>
        <taxon>Bacteria</taxon>
        <taxon>Pseudomonadati</taxon>
        <taxon>Pseudomonadota</taxon>
        <taxon>Alphaproteobacteria</taxon>
        <taxon>Hyphomicrobiales</taxon>
        <taxon>Roseiarcaceae</taxon>
        <taxon>Roseiarcus</taxon>
    </lineage>
</organism>
<comment type="similarity">
    <text evidence="12">Belongs to the cytochrome b561 family.</text>
</comment>
<evidence type="ECO:0000256" key="2">
    <source>
        <dbReference type="ARBA" id="ARBA00004651"/>
    </source>
</evidence>
<comment type="cofactor">
    <cofactor evidence="1">
        <name>heme b</name>
        <dbReference type="ChEBI" id="CHEBI:60344"/>
    </cofactor>
</comment>
<evidence type="ECO:0000313" key="15">
    <source>
        <dbReference type="EMBL" id="RBP04170.1"/>
    </source>
</evidence>
<dbReference type="GO" id="GO:0005886">
    <property type="term" value="C:plasma membrane"/>
    <property type="evidence" value="ECO:0007669"/>
    <property type="project" value="UniProtKB-SubCell"/>
</dbReference>
<dbReference type="RefSeq" id="WP_170153398.1">
    <property type="nucleotide sequence ID" value="NZ_QNRK01000040.1"/>
</dbReference>
<evidence type="ECO:0000256" key="10">
    <source>
        <dbReference type="ARBA" id="ARBA00023004"/>
    </source>
</evidence>
<dbReference type="PANTHER" id="PTHR30529">
    <property type="entry name" value="CYTOCHROME B561"/>
    <property type="match status" value="1"/>
</dbReference>
<keyword evidence="9 13" id="KW-1133">Transmembrane helix</keyword>
<keyword evidence="5" id="KW-0349">Heme</keyword>
<keyword evidence="16" id="KW-1185">Reference proteome</keyword>
<dbReference type="SUPFAM" id="SSF81342">
    <property type="entry name" value="Transmembrane di-heme cytochromes"/>
    <property type="match status" value="1"/>
</dbReference>
<dbReference type="GO" id="GO:0020037">
    <property type="term" value="F:heme binding"/>
    <property type="evidence" value="ECO:0007669"/>
    <property type="project" value="TreeGrafter"/>
</dbReference>
<evidence type="ECO:0000256" key="3">
    <source>
        <dbReference type="ARBA" id="ARBA00022448"/>
    </source>
</evidence>
<feature type="transmembrane region" description="Helical" evidence="13">
    <location>
        <begin position="54"/>
        <end position="74"/>
    </location>
</feature>
<proteinExistence type="inferred from homology"/>
<feature type="transmembrane region" description="Helical" evidence="13">
    <location>
        <begin position="21"/>
        <end position="42"/>
    </location>
</feature>
<keyword evidence="11 13" id="KW-0472">Membrane</keyword>